<protein>
    <submittedName>
        <fullName evidence="1">Uncharacterized protein</fullName>
    </submittedName>
</protein>
<organism evidence="1">
    <name type="scientific">Anguilla anguilla</name>
    <name type="common">European freshwater eel</name>
    <name type="synonym">Muraena anguilla</name>
    <dbReference type="NCBI Taxonomy" id="7936"/>
    <lineage>
        <taxon>Eukaryota</taxon>
        <taxon>Metazoa</taxon>
        <taxon>Chordata</taxon>
        <taxon>Craniata</taxon>
        <taxon>Vertebrata</taxon>
        <taxon>Euteleostomi</taxon>
        <taxon>Actinopterygii</taxon>
        <taxon>Neopterygii</taxon>
        <taxon>Teleostei</taxon>
        <taxon>Anguilliformes</taxon>
        <taxon>Anguillidae</taxon>
        <taxon>Anguilla</taxon>
    </lineage>
</organism>
<reference evidence="1" key="2">
    <citation type="journal article" date="2015" name="Fish Shellfish Immunol.">
        <title>Early steps in the European eel (Anguilla anguilla)-Vibrio vulnificus interaction in the gills: Role of the RtxA13 toxin.</title>
        <authorList>
            <person name="Callol A."/>
            <person name="Pajuelo D."/>
            <person name="Ebbesson L."/>
            <person name="Teles M."/>
            <person name="MacKenzie S."/>
            <person name="Amaro C."/>
        </authorList>
    </citation>
    <scope>NUCLEOTIDE SEQUENCE</scope>
</reference>
<sequence length="34" mass="3754">MLSPSPSLTDCPVPLVCPKAIRIWNRAELLLCES</sequence>
<accession>A0A0E9UH06</accession>
<name>A0A0E9UH06_ANGAN</name>
<dbReference type="AlphaFoldDB" id="A0A0E9UH06"/>
<evidence type="ECO:0000313" key="1">
    <source>
        <dbReference type="EMBL" id="JAH65016.1"/>
    </source>
</evidence>
<reference evidence="1" key="1">
    <citation type="submission" date="2014-11" db="EMBL/GenBank/DDBJ databases">
        <authorList>
            <person name="Amaro Gonzalez C."/>
        </authorList>
    </citation>
    <scope>NUCLEOTIDE SEQUENCE</scope>
</reference>
<dbReference type="EMBL" id="GBXM01043561">
    <property type="protein sequence ID" value="JAH65016.1"/>
    <property type="molecule type" value="Transcribed_RNA"/>
</dbReference>
<proteinExistence type="predicted"/>